<dbReference type="InterPro" id="IPR010870">
    <property type="entry name" value="Porin_O/P"/>
</dbReference>
<reference evidence="1 2" key="1">
    <citation type="journal article" date="2017" name="DNA Res.">
        <title>Complete genome sequence and expression profile of the commercial lytic enzyme producer Lysobacter enzymogenes M497-1.</title>
        <authorList>
            <person name="Takami H."/>
            <person name="Toyoda A."/>
            <person name="Uchiyama I."/>
            <person name="Itoh T."/>
            <person name="Takaki Y."/>
            <person name="Arai W."/>
            <person name="Nishi S."/>
            <person name="Kawai M."/>
            <person name="Shinya K."/>
            <person name="Ikeda H."/>
        </authorList>
    </citation>
    <scope>NUCLEOTIDE SEQUENCE [LARGE SCALE GENOMIC DNA]</scope>
    <source>
        <strain evidence="1 2">M497-1</strain>
    </source>
</reference>
<dbReference type="Pfam" id="PF07396">
    <property type="entry name" value="Porin_O_P"/>
    <property type="match status" value="1"/>
</dbReference>
<organism evidence="1 2">
    <name type="scientific">Lysobacter enzymogenes</name>
    <dbReference type="NCBI Taxonomy" id="69"/>
    <lineage>
        <taxon>Bacteria</taxon>
        <taxon>Pseudomonadati</taxon>
        <taxon>Pseudomonadota</taxon>
        <taxon>Gammaproteobacteria</taxon>
        <taxon>Lysobacterales</taxon>
        <taxon>Lysobacteraceae</taxon>
        <taxon>Lysobacter</taxon>
    </lineage>
</organism>
<dbReference type="EMBL" id="AP014940">
    <property type="protein sequence ID" value="BAV96693.1"/>
    <property type="molecule type" value="Genomic_DNA"/>
</dbReference>
<dbReference type="InterPro" id="IPR023614">
    <property type="entry name" value="Porin_dom_sf"/>
</dbReference>
<name>A0AAU9AIP7_LYSEN</name>
<accession>A0AAU9AIP7</accession>
<evidence type="ECO:0000313" key="1">
    <source>
        <dbReference type="EMBL" id="BAV96693.1"/>
    </source>
</evidence>
<evidence type="ECO:0000313" key="2">
    <source>
        <dbReference type="Proteomes" id="UP000218824"/>
    </source>
</evidence>
<dbReference type="Gene3D" id="2.40.160.10">
    <property type="entry name" value="Porin"/>
    <property type="match status" value="1"/>
</dbReference>
<dbReference type="Proteomes" id="UP000218824">
    <property type="component" value="Chromosome"/>
</dbReference>
<dbReference type="KEGG" id="lem:LEN_1206"/>
<proteinExistence type="predicted"/>
<dbReference type="SUPFAM" id="SSF56935">
    <property type="entry name" value="Porins"/>
    <property type="match status" value="1"/>
</dbReference>
<sequence length="367" mass="41041">MLAVSPAWAADGGYSLLGDWPVKVVSESGIEAGLRGNWSYDYARFDDASFVDDDAWRRQELSAYVRKPGVFELALGYDFRNEVWLDNFVRISGAGGDLRIGQFKTPVGYEESAVGTAATTFMERAMPVTAFYAGRRLGVDWTYEKVPNWYFNLAVQAGGDLLGDNQGRTLGGRVVFNPIKDDTQILHLGLSASNEKREDDTLRVQVRPEAFLTTRRLVDTGALNRIEGIGRLGLEAIWQRGPLLLQSEYLRIGIDRYGAPDYSADGYYLAASWVLTGEKRSYKSAAFGNLKPSRDWGAVELAARYSHVDLDDAGVALGGRQSNWTVGANWYIGQHFKLQFNYVWTDARRRGVELDPEIAQLRAQIYF</sequence>
<protein>
    <submittedName>
        <fullName evidence="1">Polyphosphate-selective porin O</fullName>
    </submittedName>
</protein>
<dbReference type="AlphaFoldDB" id="A0AAU9AIP7"/>
<gene>
    <name evidence="1" type="ORF">LEN_1206</name>
</gene>